<dbReference type="PROSITE" id="PS51257">
    <property type="entry name" value="PROKAR_LIPOPROTEIN"/>
    <property type="match status" value="1"/>
</dbReference>
<gene>
    <name evidence="3" type="ORF">J2S66_005531</name>
</gene>
<name>A0ABU1Q2L2_9PSEU</name>
<evidence type="ECO:0000256" key="1">
    <source>
        <dbReference type="SAM" id="MobiDB-lite"/>
    </source>
</evidence>
<accession>A0ABU1Q2L2</accession>
<feature type="compositionally biased region" description="Low complexity" evidence="1">
    <location>
        <begin position="27"/>
        <end position="45"/>
    </location>
</feature>
<comment type="caution">
    <text evidence="3">The sequence shown here is derived from an EMBL/GenBank/DDBJ whole genome shotgun (WGS) entry which is preliminary data.</text>
</comment>
<feature type="signal peptide" evidence="2">
    <location>
        <begin position="1"/>
        <end position="26"/>
    </location>
</feature>
<dbReference type="Proteomes" id="UP001268819">
    <property type="component" value="Unassembled WGS sequence"/>
</dbReference>
<sequence>MVHRKAPVAVVGGSCLLALLLTGACGKPTAVPEPVEVPTTATSSPTAPPSVPAVASISVRPVTTTPPPPTVRATTEAPPPPPVDVQPPPAPEPTAVAPTTTEPGFDEVAIEGFPCEERGATAVDPAGRALVCEPGRRQRLRWERAR</sequence>
<proteinExistence type="predicted"/>
<reference evidence="3 4" key="1">
    <citation type="submission" date="2023-07" db="EMBL/GenBank/DDBJ databases">
        <title>Sequencing the genomes of 1000 actinobacteria strains.</title>
        <authorList>
            <person name="Klenk H.-P."/>
        </authorList>
    </citation>
    <scope>NUCLEOTIDE SEQUENCE [LARGE SCALE GENOMIC DNA]</scope>
    <source>
        <strain evidence="3 4">DSM 43749</strain>
    </source>
</reference>
<evidence type="ECO:0000313" key="3">
    <source>
        <dbReference type="EMBL" id="MDR6597147.1"/>
    </source>
</evidence>
<keyword evidence="2" id="KW-0732">Signal</keyword>
<evidence type="ECO:0000313" key="4">
    <source>
        <dbReference type="Proteomes" id="UP001268819"/>
    </source>
</evidence>
<dbReference type="EMBL" id="JAVDSG010000001">
    <property type="protein sequence ID" value="MDR6597147.1"/>
    <property type="molecule type" value="Genomic_DNA"/>
</dbReference>
<protein>
    <submittedName>
        <fullName evidence="3">Type IV secretory pathway VirB10-like protein</fullName>
    </submittedName>
</protein>
<feature type="compositionally biased region" description="Low complexity" evidence="1">
    <location>
        <begin position="93"/>
        <end position="103"/>
    </location>
</feature>
<dbReference type="RefSeq" id="WP_310310186.1">
    <property type="nucleotide sequence ID" value="NZ_BAAAXB010000001.1"/>
</dbReference>
<keyword evidence="4" id="KW-1185">Reference proteome</keyword>
<feature type="region of interest" description="Disordered" evidence="1">
    <location>
        <begin position="27"/>
        <end position="104"/>
    </location>
</feature>
<organism evidence="3 4">
    <name type="scientific">Saccharothrix longispora</name>
    <dbReference type="NCBI Taxonomy" id="33920"/>
    <lineage>
        <taxon>Bacteria</taxon>
        <taxon>Bacillati</taxon>
        <taxon>Actinomycetota</taxon>
        <taxon>Actinomycetes</taxon>
        <taxon>Pseudonocardiales</taxon>
        <taxon>Pseudonocardiaceae</taxon>
        <taxon>Saccharothrix</taxon>
    </lineage>
</organism>
<feature type="compositionally biased region" description="Pro residues" evidence="1">
    <location>
        <begin position="77"/>
        <end position="92"/>
    </location>
</feature>
<feature type="chain" id="PRO_5046628586" evidence="2">
    <location>
        <begin position="27"/>
        <end position="146"/>
    </location>
</feature>
<evidence type="ECO:0000256" key="2">
    <source>
        <dbReference type="SAM" id="SignalP"/>
    </source>
</evidence>